<dbReference type="STRING" id="927665.HMPREF1535_02908"/>
<dbReference type="PATRIC" id="fig|927665.4.peg.2984"/>
<name>A0A0F5J6F1_9BACT</name>
<evidence type="ECO:0000313" key="2">
    <source>
        <dbReference type="Proteomes" id="UP000033047"/>
    </source>
</evidence>
<dbReference type="EMBL" id="AQHV01000014">
    <property type="protein sequence ID" value="KKB53369.1"/>
    <property type="molecule type" value="Genomic_DNA"/>
</dbReference>
<organism evidence="1 2">
    <name type="scientific">Parabacteroides goldsteinii DSM 19448 = WAL 12034</name>
    <dbReference type="NCBI Taxonomy" id="927665"/>
    <lineage>
        <taxon>Bacteria</taxon>
        <taxon>Pseudomonadati</taxon>
        <taxon>Bacteroidota</taxon>
        <taxon>Bacteroidia</taxon>
        <taxon>Bacteroidales</taxon>
        <taxon>Tannerellaceae</taxon>
        <taxon>Parabacteroides</taxon>
    </lineage>
</organism>
<gene>
    <name evidence="1" type="ORF">HMPREF1535_02908</name>
</gene>
<sequence length="147" mass="17596">MNALERKWVWNRLQSQPSPTKFEVCSKLQPLVTQFGLTLTENKICFPQPLCYQQRAIYVCACCEKLYEKSIRFSDIVYINNNGQKICVVLRTGHVFYFFNDCQYWYIYNALGYGNPHLITVWWWKFTGGFLLWWRKLFHNNPSSQNT</sequence>
<dbReference type="HOGENOM" id="CLU_133683_0_0_10"/>
<proteinExistence type="predicted"/>
<comment type="caution">
    <text evidence="1">The sequence shown here is derived from an EMBL/GenBank/DDBJ whole genome shotgun (WGS) entry which is preliminary data.</text>
</comment>
<dbReference type="AlphaFoldDB" id="A0A0F5J6F1"/>
<reference evidence="1 2" key="1">
    <citation type="submission" date="2013-04" db="EMBL/GenBank/DDBJ databases">
        <title>The Genome Sequence of Parabacteroides goldsteinii DSM 19448.</title>
        <authorList>
            <consortium name="The Broad Institute Genomics Platform"/>
            <person name="Earl A."/>
            <person name="Ward D."/>
            <person name="Feldgarden M."/>
            <person name="Gevers D."/>
            <person name="Martens E."/>
            <person name="Sakamoto M."/>
            <person name="Benno Y."/>
            <person name="Song Y."/>
            <person name="Liu C."/>
            <person name="Lee J."/>
            <person name="Bolanos M."/>
            <person name="Vaisanen M.L."/>
            <person name="Finegold S.M."/>
            <person name="Walker B."/>
            <person name="Young S."/>
            <person name="Zeng Q."/>
            <person name="Gargeya S."/>
            <person name="Fitzgerald M."/>
            <person name="Haas B."/>
            <person name="Abouelleil A."/>
            <person name="Allen A.W."/>
            <person name="Alvarado L."/>
            <person name="Arachchi H.M."/>
            <person name="Berlin A.M."/>
            <person name="Chapman S.B."/>
            <person name="Gainer-Dewar J."/>
            <person name="Goldberg J."/>
            <person name="Griggs A."/>
            <person name="Gujja S."/>
            <person name="Hansen M."/>
            <person name="Howarth C."/>
            <person name="Imamovic A."/>
            <person name="Ireland A."/>
            <person name="Larimer J."/>
            <person name="McCowan C."/>
            <person name="Murphy C."/>
            <person name="Pearson M."/>
            <person name="Poon T.W."/>
            <person name="Priest M."/>
            <person name="Roberts A."/>
            <person name="Saif S."/>
            <person name="Shea T."/>
            <person name="Sisk P."/>
            <person name="Sykes S."/>
            <person name="Wortman J."/>
            <person name="Nusbaum C."/>
            <person name="Birren B."/>
        </authorList>
    </citation>
    <scope>NUCLEOTIDE SEQUENCE [LARGE SCALE GENOMIC DNA]</scope>
    <source>
        <strain evidence="1 2">DSM 19448</strain>
    </source>
</reference>
<protein>
    <submittedName>
        <fullName evidence="1">Uncharacterized protein</fullName>
    </submittedName>
</protein>
<evidence type="ECO:0000313" key="1">
    <source>
        <dbReference type="EMBL" id="KKB53369.1"/>
    </source>
</evidence>
<accession>A0A0F5J6F1</accession>
<dbReference type="Proteomes" id="UP000033047">
    <property type="component" value="Unassembled WGS sequence"/>
</dbReference>